<name>A0A1G8DJ91_9FLAO</name>
<evidence type="ECO:0000259" key="2">
    <source>
        <dbReference type="Pfam" id="PF02517"/>
    </source>
</evidence>
<feature type="transmembrane region" description="Helical" evidence="1">
    <location>
        <begin position="184"/>
        <end position="205"/>
    </location>
</feature>
<reference evidence="4" key="1">
    <citation type="submission" date="2016-10" db="EMBL/GenBank/DDBJ databases">
        <authorList>
            <person name="Varghese N."/>
            <person name="Submissions S."/>
        </authorList>
    </citation>
    <scope>NUCLEOTIDE SEQUENCE [LARGE SCALE GENOMIC DNA]</scope>
    <source>
        <strain evidence="4">DSM 17071</strain>
    </source>
</reference>
<feature type="transmembrane region" description="Helical" evidence="1">
    <location>
        <begin position="7"/>
        <end position="24"/>
    </location>
</feature>
<dbReference type="STRING" id="311334.SAMN05421846_101201"/>
<feature type="transmembrane region" description="Helical" evidence="1">
    <location>
        <begin position="152"/>
        <end position="172"/>
    </location>
</feature>
<dbReference type="Pfam" id="PF02517">
    <property type="entry name" value="Rce1-like"/>
    <property type="match status" value="1"/>
</dbReference>
<keyword evidence="3" id="KW-0645">Protease</keyword>
<evidence type="ECO:0000313" key="3">
    <source>
        <dbReference type="EMBL" id="SDH57661.1"/>
    </source>
</evidence>
<protein>
    <submittedName>
        <fullName evidence="3">CAAX protease self-immunity</fullName>
    </submittedName>
</protein>
<keyword evidence="1" id="KW-1133">Transmembrane helix</keyword>
<dbReference type="PANTHER" id="PTHR35797:SF1">
    <property type="entry name" value="PROTEASE"/>
    <property type="match status" value="1"/>
</dbReference>
<proteinExistence type="predicted"/>
<dbReference type="AlphaFoldDB" id="A0A1G8DJ91"/>
<dbReference type="PANTHER" id="PTHR35797">
    <property type="entry name" value="PROTEASE-RELATED"/>
    <property type="match status" value="1"/>
</dbReference>
<organism evidence="3 4">
    <name type="scientific">Chryseobacterium taeanense</name>
    <dbReference type="NCBI Taxonomy" id="311334"/>
    <lineage>
        <taxon>Bacteria</taxon>
        <taxon>Pseudomonadati</taxon>
        <taxon>Bacteroidota</taxon>
        <taxon>Flavobacteriia</taxon>
        <taxon>Flavobacteriales</taxon>
        <taxon>Weeksellaceae</taxon>
        <taxon>Chryseobacterium group</taxon>
        <taxon>Chryseobacterium</taxon>
    </lineage>
</organism>
<keyword evidence="4" id="KW-1185">Reference proteome</keyword>
<keyword evidence="3" id="KW-0378">Hydrolase</keyword>
<dbReference type="GO" id="GO:0004175">
    <property type="term" value="F:endopeptidase activity"/>
    <property type="evidence" value="ECO:0007669"/>
    <property type="project" value="UniProtKB-ARBA"/>
</dbReference>
<gene>
    <name evidence="3" type="ORF">SAMN05421846_101201</name>
</gene>
<dbReference type="InterPro" id="IPR042150">
    <property type="entry name" value="MmRce1-like"/>
</dbReference>
<evidence type="ECO:0000256" key="1">
    <source>
        <dbReference type="SAM" id="Phobius"/>
    </source>
</evidence>
<feature type="domain" description="CAAX prenyl protease 2/Lysostaphin resistance protein A-like" evidence="2">
    <location>
        <begin position="120"/>
        <end position="224"/>
    </location>
</feature>
<dbReference type="EMBL" id="FNDW01000001">
    <property type="protein sequence ID" value="SDH57661.1"/>
    <property type="molecule type" value="Genomic_DNA"/>
</dbReference>
<feature type="transmembrane region" description="Helical" evidence="1">
    <location>
        <begin position="78"/>
        <end position="100"/>
    </location>
</feature>
<feature type="transmembrane region" description="Helical" evidence="1">
    <location>
        <begin position="36"/>
        <end position="57"/>
    </location>
</feature>
<dbReference type="GO" id="GO:0006508">
    <property type="term" value="P:proteolysis"/>
    <property type="evidence" value="ECO:0007669"/>
    <property type="project" value="UniProtKB-KW"/>
</dbReference>
<dbReference type="Proteomes" id="UP000198869">
    <property type="component" value="Unassembled WGS sequence"/>
</dbReference>
<dbReference type="GO" id="GO:0080120">
    <property type="term" value="P:CAAX-box protein maturation"/>
    <property type="evidence" value="ECO:0007669"/>
    <property type="project" value="UniProtKB-ARBA"/>
</dbReference>
<keyword evidence="1" id="KW-0472">Membrane</keyword>
<feature type="transmembrane region" description="Helical" evidence="1">
    <location>
        <begin position="235"/>
        <end position="254"/>
    </location>
</feature>
<dbReference type="InterPro" id="IPR003675">
    <property type="entry name" value="Rce1/LyrA-like_dom"/>
</dbReference>
<dbReference type="RefSeq" id="WP_175443570.1">
    <property type="nucleotide sequence ID" value="NZ_FNDW01000001.1"/>
</dbReference>
<keyword evidence="1" id="KW-0812">Transmembrane</keyword>
<evidence type="ECO:0000313" key="4">
    <source>
        <dbReference type="Proteomes" id="UP000198869"/>
    </source>
</evidence>
<sequence>MKQLITYFSFAYFISWLIWLPLYGQSFGLNNLPVLPYHHAIGGLGPLLASFITTWIYQKKEGINRLIKSCLKVRPFMYLLIALFSPFLLAFIAACINYFIDGSPIDLAGVFTSKEFPQFNLLTFFIYNVIFFGFGEEVGWRGFALPRFQEKFNALTSSIILTVFWAFWHWPLFLYRPGYTAMDISGIFGWFFSLLTGSILLTWLYNSSRASILVCAVFHSTIDIAFTADFANKNIVNYMGFLITIWGIVTIIIFKPKNLAKNTREKIASNQQ</sequence>
<accession>A0A1G8DJ91</accession>
<feature type="transmembrane region" description="Helical" evidence="1">
    <location>
        <begin position="120"/>
        <end position="140"/>
    </location>
</feature>